<dbReference type="AlphaFoldDB" id="A0A0F9DQT4"/>
<evidence type="ECO:0000313" key="1">
    <source>
        <dbReference type="EMBL" id="KKL64079.1"/>
    </source>
</evidence>
<proteinExistence type="predicted"/>
<name>A0A0F9DQT4_9ZZZZ</name>
<accession>A0A0F9DQT4</accession>
<protein>
    <submittedName>
        <fullName evidence="1">Uncharacterized protein</fullName>
    </submittedName>
</protein>
<gene>
    <name evidence="1" type="ORF">LCGC14_2168630</name>
</gene>
<comment type="caution">
    <text evidence="1">The sequence shown here is derived from an EMBL/GenBank/DDBJ whole genome shotgun (WGS) entry which is preliminary data.</text>
</comment>
<dbReference type="EMBL" id="LAZR01027954">
    <property type="protein sequence ID" value="KKL64079.1"/>
    <property type="molecule type" value="Genomic_DNA"/>
</dbReference>
<reference evidence="1" key="1">
    <citation type="journal article" date="2015" name="Nature">
        <title>Complex archaea that bridge the gap between prokaryotes and eukaryotes.</title>
        <authorList>
            <person name="Spang A."/>
            <person name="Saw J.H."/>
            <person name="Jorgensen S.L."/>
            <person name="Zaremba-Niedzwiedzka K."/>
            <person name="Martijn J."/>
            <person name="Lind A.E."/>
            <person name="van Eijk R."/>
            <person name="Schleper C."/>
            <person name="Guy L."/>
            <person name="Ettema T.J."/>
        </authorList>
    </citation>
    <scope>NUCLEOTIDE SEQUENCE</scope>
</reference>
<organism evidence="1">
    <name type="scientific">marine sediment metagenome</name>
    <dbReference type="NCBI Taxonomy" id="412755"/>
    <lineage>
        <taxon>unclassified sequences</taxon>
        <taxon>metagenomes</taxon>
        <taxon>ecological metagenomes</taxon>
    </lineage>
</organism>
<sequence>MKSTMAKKSKTPIKMATPDRDLEYEKIREDFLSEADKKTPIEAERAEEKENEFDFPWQEPGVSERVLKSFNLRLSEPDFLKLKFVARRSQDKSMHAFCARVVMEEVKRQLKKEEKNGQYGK</sequence>